<name>A0A2T4UJE0_9ACTN</name>
<proteinExistence type="predicted"/>
<dbReference type="AlphaFoldDB" id="A0A2T4UJE0"/>
<organism evidence="3 4">
    <name type="scientific">Paraconexibacter algicola</name>
    <dbReference type="NCBI Taxonomy" id="2133960"/>
    <lineage>
        <taxon>Bacteria</taxon>
        <taxon>Bacillati</taxon>
        <taxon>Actinomycetota</taxon>
        <taxon>Thermoleophilia</taxon>
        <taxon>Solirubrobacterales</taxon>
        <taxon>Paraconexibacteraceae</taxon>
        <taxon>Paraconexibacter</taxon>
    </lineage>
</organism>
<evidence type="ECO:0008006" key="5">
    <source>
        <dbReference type="Google" id="ProtNLM"/>
    </source>
</evidence>
<sequence>MRTSRAVAWSATVVLGGLLALAPGASARTLIGTGGEVRSVASDDGTVHLVYRSRSGTDELVRYCRVAPGTETCAQSTTFDLNDAGRLEADVVRDPGTGKVHVLLDVIYFGGQTRAPGYPTNGLYDLISTQPDAAGATFATPKRVAPNNENSWEGAVHGPGAFEVSSLSAISGLKLAIGTTDGSGSATLDMNTGSQLPGVLYDSDVVLGEGRVPLVGGHGDGGYRWRAHKGDGSTVRDIANWRPGKLLPGSFDGTAHLAGNGIAPPVLVYREQVGGTDWRAVVRRYDAAGDAFGAPTTLNDDDNTLRLRPFLDGASNVHALFTSNSPAYRGSATTALVYTASATGETWPRTGIVLDTDTSTDDPTFAAGTDGRGLAAWSRPAGNGSSVDDEVYATRLGGPGVGFPADPPPAATPGPGATPTPVPADPACVKTVTLGVAKVLSSGCFKAGSGATLTTTQPFLLNGLTVDPKGVAVTVDSGKRTLKTAAATTVRLGTITLAKGAVTWTFPASGTFTFPAPFDLDKAGYGASLLGLKVTGDATLSLTDGKSVLKAYLQLPVPFSDTSAAVDFRGDNQAGLHLDQLDAKVGPSVTMGLGFKNMTLSYTSDPPTWTGHVEWKPPVPGLDAIGAFDGDVTIVDGAISRIHVGVQFPTPGRILYPPLVYLRYGGFELQLKPDLAFTGEVIAGAGPVVGEYQTVMIGRPFDDKGTVRLSLGSPLTVAAKGPVYVLGFKLGQGYFTYTYPGDVAFGANAKIGDCSVAGAQVSFDGYVHVAKDFAFNAAGAGSACVGGTDILQAEAVVSSKGIAACGSVGVEPFVISGGAGHFWGSDDVESMWGFCDVQAYKVGPPPGSSLRQADGTQRFVVTSGLRQLNVVATGATGVPAFTLTGPDGRTVTTPATGGSRGEGFLTAGDPRARTQGVSLARPAAGTWTLTPSAGSPAVAKLETFRDAPAVRVGGSVRRARRGRTLRYAVRPIPGQVVTFYESGDGVLHRIGTAKGATGTLRFTPVAGRGGTRTVTAIVEQGGLPRDRVTLGRFTVPRPARPATPRRLRASRTAATLTVRWSPGARARRQTVRVALSDGRRLVYDRGPRVRTLRIGGLRAAVTGRVSVQGVRADGAPGRRASTTVRAYRRPGKPRR</sequence>
<dbReference type="RefSeq" id="WP_107567910.1">
    <property type="nucleotide sequence ID" value="NZ_PYYB01000001.1"/>
</dbReference>
<evidence type="ECO:0000313" key="3">
    <source>
        <dbReference type="EMBL" id="PTL59356.1"/>
    </source>
</evidence>
<evidence type="ECO:0000313" key="4">
    <source>
        <dbReference type="Proteomes" id="UP000240739"/>
    </source>
</evidence>
<comment type="caution">
    <text evidence="3">The sequence shown here is derived from an EMBL/GenBank/DDBJ whole genome shotgun (WGS) entry which is preliminary data.</text>
</comment>
<feature type="region of interest" description="Disordered" evidence="1">
    <location>
        <begin position="399"/>
        <end position="420"/>
    </location>
</feature>
<protein>
    <recommendedName>
        <fullName evidence="5">Fibronectin type-III domain-containing protein</fullName>
    </recommendedName>
</protein>
<feature type="compositionally biased region" description="Pro residues" evidence="1">
    <location>
        <begin position="405"/>
        <end position="420"/>
    </location>
</feature>
<feature type="region of interest" description="Disordered" evidence="1">
    <location>
        <begin position="885"/>
        <end position="910"/>
    </location>
</feature>
<evidence type="ECO:0000256" key="1">
    <source>
        <dbReference type="SAM" id="MobiDB-lite"/>
    </source>
</evidence>
<feature type="region of interest" description="Disordered" evidence="1">
    <location>
        <begin position="1111"/>
        <end position="1135"/>
    </location>
</feature>
<feature type="signal peptide" evidence="2">
    <location>
        <begin position="1"/>
        <end position="27"/>
    </location>
</feature>
<feature type="compositionally biased region" description="Basic residues" evidence="1">
    <location>
        <begin position="1126"/>
        <end position="1135"/>
    </location>
</feature>
<gene>
    <name evidence="3" type="ORF">C7Y72_06660</name>
</gene>
<keyword evidence="4" id="KW-1185">Reference proteome</keyword>
<feature type="chain" id="PRO_5016332323" description="Fibronectin type-III domain-containing protein" evidence="2">
    <location>
        <begin position="28"/>
        <end position="1135"/>
    </location>
</feature>
<dbReference type="EMBL" id="PYYB01000001">
    <property type="protein sequence ID" value="PTL59356.1"/>
    <property type="molecule type" value="Genomic_DNA"/>
</dbReference>
<reference evidence="3 4" key="1">
    <citation type="submission" date="2018-03" db="EMBL/GenBank/DDBJ databases">
        <title>Aquarubrobacter algicola gen. nov., sp. nov., a novel actinobacterium isolated from shallow eutrophic lake during the end of cyanobacterial harmful algal blooms.</title>
        <authorList>
            <person name="Chun S.J."/>
        </authorList>
    </citation>
    <scope>NUCLEOTIDE SEQUENCE [LARGE SCALE GENOMIC DNA]</scope>
    <source>
        <strain evidence="3 4">Seoho-28</strain>
    </source>
</reference>
<dbReference type="OrthoDB" id="5240410at2"/>
<keyword evidence="2" id="KW-0732">Signal</keyword>
<dbReference type="Proteomes" id="UP000240739">
    <property type="component" value="Unassembled WGS sequence"/>
</dbReference>
<accession>A0A2T4UJE0</accession>
<evidence type="ECO:0000256" key="2">
    <source>
        <dbReference type="SAM" id="SignalP"/>
    </source>
</evidence>